<feature type="region of interest" description="Disordered" evidence="7">
    <location>
        <begin position="980"/>
        <end position="1001"/>
    </location>
</feature>
<dbReference type="GO" id="GO:0006281">
    <property type="term" value="P:DNA repair"/>
    <property type="evidence" value="ECO:0007669"/>
    <property type="project" value="InterPro"/>
</dbReference>
<dbReference type="GO" id="GO:0008409">
    <property type="term" value="F:5'-3' exonuclease activity"/>
    <property type="evidence" value="ECO:0007669"/>
    <property type="project" value="InterPro"/>
</dbReference>
<feature type="region of interest" description="Disordered" evidence="7">
    <location>
        <begin position="632"/>
        <end position="655"/>
    </location>
</feature>
<keyword evidence="4" id="KW-0378">Hydrolase</keyword>
<dbReference type="InterPro" id="IPR001667">
    <property type="entry name" value="DDH_dom"/>
</dbReference>
<dbReference type="Proteomes" id="UP000185557">
    <property type="component" value="Unassembled WGS sequence"/>
</dbReference>
<protein>
    <recommendedName>
        <fullName evidence="2">Single-stranded-DNA-specific exonuclease RecJ</fullName>
    </recommendedName>
</protein>
<evidence type="ECO:0000256" key="1">
    <source>
        <dbReference type="ARBA" id="ARBA00005915"/>
    </source>
</evidence>
<feature type="region of interest" description="Disordered" evidence="7">
    <location>
        <begin position="563"/>
        <end position="587"/>
    </location>
</feature>
<sequence>MATSLAQVTGLSPLLTQVLINRGIVTPAQATDFLDPERQQLPSPLAEFPDLASSLELLVTAIATQQAIAICGDYDADGMTSTALLLRALRALGAQVSYTIPSRMAEGYGINSRIVEDCYAEGVSIILTVDNGIAAVAPIARARELGLAVIVTDHHDIPPEIPPANAILNPKLLPETSPYRGVAGVGVAYILAVCLAQALGRTQDLTGPLLELFTLGTIADLAPLTGVNRRWVRRGLGLLPRSRLFGIQALIQVAGLADQSKPLKPEHIGFRLGPRINAVGRISEPQIVIDLLTTDDVGVALERAMQCEQINGTRQDLCQSIEQEAIAWCEQQRAMGTVDIERDRVLVVVQPSWHHGVIGIVASRLVERYGVPVFIGTYEDDDHRVIRGSARGIPEFDVFAALQTCHDLMEKFGGHRAAGGFSFLANRLRQVSTRLSHYACQTLSVDLLKPLVKIDSQARLSDIHQGLFDQIDHLHPCGIENPDPVFWTPNVRVLEQQTVGRNRDHLKLVLAEAGGETIKAIAWRWGEYYPLPGHLDVAYKLKQNEWQGNTSVELELVGVRPAAGATPVSTQEKGQSISPGEGPLPTRLVGPSLPNVSVPLAAKAGERLILRDAEMPLDAAKPLTEKALEAIASPPLDPPTPSPLPTPTSAPSLQPPAALDAAEFTYSNRRYSATTKTTAGITTLTISNPEGQRLVVNRGDQQGWLYLPGESAKPVDLSEPHYGNLVRAGAAAVELQQMAQQLAAATAQLSEKDALLAERDALLAEQNVLMVQKESQLATLKAENAALLKAQIQASQPQPAPRQNHSVQSEKVGFATTQTQSMSVQSTRVAQSSVQIDMSSQAAKVQPVSPVAEPPAATKAAALPLKLDDAKQQVRQSLSDRVWFCLSPDSQRDLAIAVAHLTTASGPMVDATAVAGLATVLERELLQPLLDDFARYGEQTGDRDLTALASDLAQAASLAALPPLLSETWRSLSAKALAAPNKPRKALHETTHADTSETPFPIDDSHRVMLDEFLQGWDHPIARWLTGAGAEAASDLAQVAQLQRASNPLPLWQGQMLQHLVLGQRQKKGTLQKIFG</sequence>
<evidence type="ECO:0000256" key="7">
    <source>
        <dbReference type="SAM" id="MobiDB-lite"/>
    </source>
</evidence>
<evidence type="ECO:0000313" key="12">
    <source>
        <dbReference type="Proteomes" id="UP000185557"/>
    </source>
</evidence>
<dbReference type="PANTHER" id="PTHR30255">
    <property type="entry name" value="SINGLE-STRANDED-DNA-SPECIFIC EXONUCLEASE RECJ"/>
    <property type="match status" value="1"/>
</dbReference>
<feature type="compositionally biased region" description="Pro residues" evidence="7">
    <location>
        <begin position="635"/>
        <end position="648"/>
    </location>
</feature>
<feature type="coiled-coil region" evidence="6">
    <location>
        <begin position="732"/>
        <end position="790"/>
    </location>
</feature>
<evidence type="ECO:0000256" key="5">
    <source>
        <dbReference type="ARBA" id="ARBA00022839"/>
    </source>
</evidence>
<dbReference type="InterPro" id="IPR051673">
    <property type="entry name" value="SSDNA_exonuclease_RecJ"/>
</dbReference>
<comment type="caution">
    <text evidence="11">The sequence shown here is derived from an EMBL/GenBank/DDBJ whole genome shotgun (WGS) entry which is preliminary data.</text>
</comment>
<dbReference type="SUPFAM" id="SSF64182">
    <property type="entry name" value="DHH phosphoesterases"/>
    <property type="match status" value="1"/>
</dbReference>
<name>A0A1U7J5V0_9CYAN</name>
<evidence type="ECO:0000256" key="2">
    <source>
        <dbReference type="ARBA" id="ARBA00019841"/>
    </source>
</evidence>
<keyword evidence="3" id="KW-0540">Nuclease</keyword>
<dbReference type="GO" id="GO:0003676">
    <property type="term" value="F:nucleic acid binding"/>
    <property type="evidence" value="ECO:0007669"/>
    <property type="project" value="InterPro"/>
</dbReference>
<dbReference type="InterPro" id="IPR003156">
    <property type="entry name" value="DHHA1_dom"/>
</dbReference>
<dbReference type="AlphaFoldDB" id="A0A1U7J5V0"/>
<evidence type="ECO:0000259" key="8">
    <source>
        <dbReference type="Pfam" id="PF01368"/>
    </source>
</evidence>
<evidence type="ECO:0000256" key="3">
    <source>
        <dbReference type="ARBA" id="ARBA00022722"/>
    </source>
</evidence>
<gene>
    <name evidence="11" type="ORF">NIES30_11630</name>
</gene>
<dbReference type="InterPro" id="IPR038763">
    <property type="entry name" value="DHH_sf"/>
</dbReference>
<dbReference type="PANTHER" id="PTHR30255:SF2">
    <property type="entry name" value="SINGLE-STRANDED-DNA-SPECIFIC EXONUCLEASE RECJ"/>
    <property type="match status" value="1"/>
</dbReference>
<dbReference type="Gene3D" id="3.10.310.30">
    <property type="match status" value="1"/>
</dbReference>
<dbReference type="Pfam" id="PF17768">
    <property type="entry name" value="RecJ_OB"/>
    <property type="match status" value="1"/>
</dbReference>
<comment type="similarity">
    <text evidence="1">Belongs to the RecJ family.</text>
</comment>
<feature type="compositionally biased region" description="Basic and acidic residues" evidence="7">
    <location>
        <begin position="986"/>
        <end position="995"/>
    </location>
</feature>
<keyword evidence="5 11" id="KW-0269">Exonuclease</keyword>
<dbReference type="EMBL" id="MRCG01000007">
    <property type="protein sequence ID" value="OKH48177.1"/>
    <property type="molecule type" value="Genomic_DNA"/>
</dbReference>
<reference evidence="11 12" key="1">
    <citation type="submission" date="2016-11" db="EMBL/GenBank/DDBJ databases">
        <title>Draft Genome Sequences of Nine Cyanobacterial Strains from Diverse Habitats.</title>
        <authorList>
            <person name="Zhu T."/>
            <person name="Hou S."/>
            <person name="Lu X."/>
            <person name="Hess W.R."/>
        </authorList>
    </citation>
    <scope>NUCLEOTIDE SEQUENCE [LARGE SCALE GENOMIC DNA]</scope>
    <source>
        <strain evidence="11 12">NIES-30</strain>
    </source>
</reference>
<dbReference type="STRING" id="549789.NIES30_11630"/>
<feature type="domain" description="RecJ OB" evidence="10">
    <location>
        <begin position="454"/>
        <end position="556"/>
    </location>
</feature>
<dbReference type="Gene3D" id="3.90.1640.30">
    <property type="match status" value="1"/>
</dbReference>
<dbReference type="NCBIfam" id="TIGR00644">
    <property type="entry name" value="recJ"/>
    <property type="match status" value="1"/>
</dbReference>
<accession>A0A1U7J5V0</accession>
<keyword evidence="6" id="KW-0175">Coiled coil</keyword>
<dbReference type="GO" id="GO:0006310">
    <property type="term" value="P:DNA recombination"/>
    <property type="evidence" value="ECO:0007669"/>
    <property type="project" value="InterPro"/>
</dbReference>
<organism evidence="11 12">
    <name type="scientific">Phormidium tenue NIES-30</name>
    <dbReference type="NCBI Taxonomy" id="549789"/>
    <lineage>
        <taxon>Bacteria</taxon>
        <taxon>Bacillati</taxon>
        <taxon>Cyanobacteriota</taxon>
        <taxon>Cyanophyceae</taxon>
        <taxon>Oscillatoriophycideae</taxon>
        <taxon>Oscillatoriales</taxon>
        <taxon>Oscillatoriaceae</taxon>
        <taxon>Phormidium</taxon>
    </lineage>
</organism>
<feature type="domain" description="DDH" evidence="8">
    <location>
        <begin position="68"/>
        <end position="217"/>
    </location>
</feature>
<evidence type="ECO:0000256" key="4">
    <source>
        <dbReference type="ARBA" id="ARBA00022801"/>
    </source>
</evidence>
<feature type="domain" description="DHHA1" evidence="9">
    <location>
        <begin position="344"/>
        <end position="432"/>
    </location>
</feature>
<dbReference type="Pfam" id="PF02272">
    <property type="entry name" value="DHHA1"/>
    <property type="match status" value="1"/>
</dbReference>
<evidence type="ECO:0000313" key="11">
    <source>
        <dbReference type="EMBL" id="OKH48177.1"/>
    </source>
</evidence>
<proteinExistence type="inferred from homology"/>
<dbReference type="Pfam" id="PF01368">
    <property type="entry name" value="DHH"/>
    <property type="match status" value="1"/>
</dbReference>
<dbReference type="InterPro" id="IPR041122">
    <property type="entry name" value="RecJ_OB"/>
</dbReference>
<feature type="compositionally biased region" description="Polar residues" evidence="7">
    <location>
        <begin position="567"/>
        <end position="578"/>
    </location>
</feature>
<evidence type="ECO:0000259" key="10">
    <source>
        <dbReference type="Pfam" id="PF17768"/>
    </source>
</evidence>
<evidence type="ECO:0000259" key="9">
    <source>
        <dbReference type="Pfam" id="PF02272"/>
    </source>
</evidence>
<dbReference type="InterPro" id="IPR004610">
    <property type="entry name" value="RecJ"/>
</dbReference>
<evidence type="ECO:0000256" key="6">
    <source>
        <dbReference type="SAM" id="Coils"/>
    </source>
</evidence>
<keyword evidence="12" id="KW-1185">Reference proteome</keyword>